<dbReference type="PRINTS" id="PR01609">
    <property type="entry name" value="CD36FAMILY"/>
</dbReference>
<dbReference type="GO" id="GO:0005737">
    <property type="term" value="C:cytoplasm"/>
    <property type="evidence" value="ECO:0007669"/>
    <property type="project" value="TreeGrafter"/>
</dbReference>
<name>A0A6J3LKT0_9HYME</name>
<keyword evidence="5 8" id="KW-1133">Transmembrane helix</keyword>
<dbReference type="GO" id="GO:0005044">
    <property type="term" value="F:scavenger receptor activity"/>
    <property type="evidence" value="ECO:0007669"/>
    <property type="project" value="TreeGrafter"/>
</dbReference>
<dbReference type="PANTHER" id="PTHR11923:SF50">
    <property type="entry name" value="GH19047P"/>
    <property type="match status" value="1"/>
</dbReference>
<keyword evidence="9" id="KW-1185">Reference proteome</keyword>
<evidence type="ECO:0000256" key="6">
    <source>
        <dbReference type="ARBA" id="ARBA00023136"/>
    </source>
</evidence>
<evidence type="ECO:0000256" key="3">
    <source>
        <dbReference type="ARBA" id="ARBA00022475"/>
    </source>
</evidence>
<dbReference type="KEGG" id="bvk:117242877"/>
<keyword evidence="3" id="KW-1003">Cell membrane</keyword>
<comment type="similarity">
    <text evidence="2">Belongs to the CD36 family.</text>
</comment>
<feature type="transmembrane region" description="Helical" evidence="8">
    <location>
        <begin position="25"/>
        <end position="47"/>
    </location>
</feature>
<gene>
    <name evidence="10" type="primary">LOC117242877</name>
</gene>
<comment type="subcellular location">
    <subcellularLocation>
        <location evidence="1">Cell membrane</location>
    </subcellularLocation>
</comment>
<dbReference type="AlphaFoldDB" id="A0A6J3LKT0"/>
<evidence type="ECO:0000256" key="8">
    <source>
        <dbReference type="SAM" id="Phobius"/>
    </source>
</evidence>
<dbReference type="GO" id="GO:0005886">
    <property type="term" value="C:plasma membrane"/>
    <property type="evidence" value="ECO:0007669"/>
    <property type="project" value="UniProtKB-SubCell"/>
</dbReference>
<dbReference type="GeneID" id="117242877"/>
<keyword evidence="4 8" id="KW-0812">Transmembrane</keyword>
<evidence type="ECO:0000256" key="4">
    <source>
        <dbReference type="ARBA" id="ARBA00022692"/>
    </source>
</evidence>
<sequence>MGEKSIAWAIRRSLNGGSRRRRARLVYGFAALISLATFVLLWCTSVFRDAILSNLELRNGTPTFLMWQRPPVGLRVNVYVFNYTNVHEFESGNASKLKVQEVGPFVYREKFSRANVRLDENRTVTYQEERSFQWIAGKSESQKVIVPNVLLMSTLAYSRDLNYLLQIGFTMLLAGLKLRAKPFLELPVGEFFWGYEDELFEMGKRFLPSRKFLPHDKFGILAFRNGLNADRITMHTGIDDLRNLGLIQRINGRESRRVWEDEKCDRIYGTDGSMFPPDWIEQPNATLYVYAKEFCRQLPFRYERRSFSNGIPTLRYKLPSNVFTSSRSKDSCFCPKESYDSITRICPPAGTLNVSACNSGSPLIVSFPHFYSGDESLFQKIEGLTPREEHHGSYVDLHSRLGVTVATRMRFQLNLEVRKAVGMPFSGNLEDGSILPLIWIDTRMDDLPESIRQIFYRSHYLVNAIEAGLQWCSLVGVVISFGAFLAALKREDESNGAKPVVDRTELDRL</sequence>
<organism evidence="9 10">
    <name type="scientific">Bombus vosnesenskii</name>
    <dbReference type="NCBI Taxonomy" id="207650"/>
    <lineage>
        <taxon>Eukaryota</taxon>
        <taxon>Metazoa</taxon>
        <taxon>Ecdysozoa</taxon>
        <taxon>Arthropoda</taxon>
        <taxon>Hexapoda</taxon>
        <taxon>Insecta</taxon>
        <taxon>Pterygota</taxon>
        <taxon>Neoptera</taxon>
        <taxon>Endopterygota</taxon>
        <taxon>Hymenoptera</taxon>
        <taxon>Apocrita</taxon>
        <taxon>Aculeata</taxon>
        <taxon>Apoidea</taxon>
        <taxon>Anthophila</taxon>
        <taxon>Apidae</taxon>
        <taxon>Bombus</taxon>
        <taxon>Pyrobombus</taxon>
    </lineage>
</organism>
<evidence type="ECO:0000256" key="7">
    <source>
        <dbReference type="ARBA" id="ARBA00023180"/>
    </source>
</evidence>
<evidence type="ECO:0000313" key="10">
    <source>
        <dbReference type="RefSeq" id="XP_033365810.1"/>
    </source>
</evidence>
<keyword evidence="7" id="KW-0325">Glycoprotein</keyword>
<protein>
    <submittedName>
        <fullName evidence="10">Scavenger receptor class B member 1-like</fullName>
    </submittedName>
</protein>
<evidence type="ECO:0000313" key="9">
    <source>
        <dbReference type="Proteomes" id="UP000504631"/>
    </source>
</evidence>
<evidence type="ECO:0000256" key="2">
    <source>
        <dbReference type="ARBA" id="ARBA00010532"/>
    </source>
</evidence>
<dbReference type="Pfam" id="PF01130">
    <property type="entry name" value="CD36"/>
    <property type="match status" value="1"/>
</dbReference>
<evidence type="ECO:0000256" key="5">
    <source>
        <dbReference type="ARBA" id="ARBA00022989"/>
    </source>
</evidence>
<dbReference type="RefSeq" id="XP_033365810.1">
    <property type="nucleotide sequence ID" value="XM_033509919.1"/>
</dbReference>
<evidence type="ECO:0000256" key="1">
    <source>
        <dbReference type="ARBA" id="ARBA00004236"/>
    </source>
</evidence>
<keyword evidence="6 8" id="KW-0472">Membrane</keyword>
<dbReference type="InterPro" id="IPR002159">
    <property type="entry name" value="CD36_fam"/>
</dbReference>
<reference evidence="10" key="1">
    <citation type="submission" date="2025-08" db="UniProtKB">
        <authorList>
            <consortium name="RefSeq"/>
        </authorList>
    </citation>
    <scope>IDENTIFICATION</scope>
    <source>
        <tissue evidence="10">Muscle</tissue>
    </source>
</reference>
<accession>A0A6J3LKT0</accession>
<dbReference type="PANTHER" id="PTHR11923">
    <property type="entry name" value="SCAVENGER RECEPTOR CLASS B TYPE-1 SR-B1"/>
    <property type="match status" value="1"/>
</dbReference>
<dbReference type="Proteomes" id="UP000504631">
    <property type="component" value="Unplaced"/>
</dbReference>
<proteinExistence type="inferred from homology"/>